<dbReference type="AlphaFoldDB" id="A0A6I4TEN1"/>
<evidence type="ECO:0000256" key="1">
    <source>
        <dbReference type="ARBA" id="ARBA00006436"/>
    </source>
</evidence>
<accession>A0A6I4TEN1</accession>
<dbReference type="Proteomes" id="UP000439522">
    <property type="component" value="Unassembled WGS sequence"/>
</dbReference>
<gene>
    <name evidence="3" type="ORF">GRI40_07440</name>
</gene>
<proteinExistence type="inferred from homology"/>
<dbReference type="EMBL" id="WTZA01000001">
    <property type="protein sequence ID" value="MXO75046.1"/>
    <property type="molecule type" value="Genomic_DNA"/>
</dbReference>
<evidence type="ECO:0000313" key="3">
    <source>
        <dbReference type="EMBL" id="MXO75046.1"/>
    </source>
</evidence>
<name>A0A6I4TEN1_9SPHN</name>
<protein>
    <recommendedName>
        <fullName evidence="2">Ubiquinol-cytochrome c chaperone domain-containing protein</fullName>
    </recommendedName>
</protein>
<reference evidence="3 4" key="1">
    <citation type="submission" date="2019-12" db="EMBL/GenBank/DDBJ databases">
        <title>Genomic-based taxomic classification of the family Erythrobacteraceae.</title>
        <authorList>
            <person name="Xu L."/>
        </authorList>
    </citation>
    <scope>NUCLEOTIDE SEQUENCE [LARGE SCALE GENOMIC DNA]</scope>
    <source>
        <strain evidence="3 4">100921-2</strain>
    </source>
</reference>
<dbReference type="OrthoDB" id="7158889at2"/>
<dbReference type="InterPro" id="IPR021150">
    <property type="entry name" value="Ubiq_cyt_c_chap"/>
</dbReference>
<feature type="domain" description="Ubiquinol-cytochrome c chaperone" evidence="2">
    <location>
        <begin position="48"/>
        <end position="179"/>
    </location>
</feature>
<dbReference type="Pfam" id="PF03981">
    <property type="entry name" value="Ubiq_cyt_C_chap"/>
    <property type="match status" value="1"/>
</dbReference>
<organism evidence="3 4">
    <name type="scientific">Tsuneonella aeria</name>
    <dbReference type="NCBI Taxonomy" id="1837929"/>
    <lineage>
        <taxon>Bacteria</taxon>
        <taxon>Pseudomonadati</taxon>
        <taxon>Pseudomonadota</taxon>
        <taxon>Alphaproteobacteria</taxon>
        <taxon>Sphingomonadales</taxon>
        <taxon>Erythrobacteraceae</taxon>
        <taxon>Tsuneonella</taxon>
    </lineage>
</organism>
<comment type="similarity">
    <text evidence="1">Belongs to the UPF0174 family.</text>
</comment>
<evidence type="ECO:0000313" key="4">
    <source>
        <dbReference type="Proteomes" id="UP000439522"/>
    </source>
</evidence>
<evidence type="ECO:0000259" key="2">
    <source>
        <dbReference type="Pfam" id="PF03981"/>
    </source>
</evidence>
<comment type="caution">
    <text evidence="3">The sequence shown here is derived from an EMBL/GenBank/DDBJ whole genome shotgun (WGS) entry which is preliminary data.</text>
</comment>
<keyword evidence="4" id="KW-1185">Reference proteome</keyword>
<sequence>MRATWQGMSLLSRIFPKAFSAAPDPREALRPAWHAVVAAARQPEWYRAGVADTIDGRFDMVTAILAAVLLRLERAEGLAQEQVYLTELFVEDMDGQLREFGVGDVVVGKRVGKLMSALGGRLSAYRQAAAGDAGAMIEAVERNMTLRDDAEIARVAEGLRAFSQRLEAVPEADVLAGRFA</sequence>